<sequence>MNITNVHALPETFRNAVRFLENVRQPIDSKRNAISVTRLIDSPRIVQLQKRYGEQLTADVTDQLWALLGSALHQVLAWNTDNEDVLTEQRMSVDINGWNVSGQFDRFDTAIGLLSDYKVTSVYGVLNGVKPEWEKQLNVLRYLLALNRYRVDRLEIIAVLRDWQSAQALRDPSYPAIPVVRIEVPVWDLVDTEDYIVSRVKLHQQAETEQTLPECTPAERWEKDATYAVVKPGRSRALRVFTTREEAETLVEATPGSALQVRSGESIRCERFCPCAAFCDQFQASQKTAQQSIAA</sequence>
<dbReference type="RefSeq" id="WP_007195075.1">
    <property type="nucleotide sequence ID" value="NZ_AFWV01000017.1"/>
</dbReference>
<dbReference type="eggNOG" id="ENOG5032RHI">
    <property type="taxonomic scope" value="Bacteria"/>
</dbReference>
<gene>
    <name evidence="1" type="ORF">ThimaDRAFT_4203</name>
</gene>
<organism evidence="1 2">
    <name type="scientific">Thiocapsa marina 5811</name>
    <dbReference type="NCBI Taxonomy" id="768671"/>
    <lineage>
        <taxon>Bacteria</taxon>
        <taxon>Pseudomonadati</taxon>
        <taxon>Pseudomonadota</taxon>
        <taxon>Gammaproteobacteria</taxon>
        <taxon>Chromatiales</taxon>
        <taxon>Chromatiaceae</taxon>
        <taxon>Thiocapsa</taxon>
    </lineage>
</organism>
<name>F9UH30_9GAMM</name>
<dbReference type="OrthoDB" id="9771071at2"/>
<dbReference type="STRING" id="768671.ThimaDRAFT_4203"/>
<keyword evidence="2" id="KW-1185">Reference proteome</keyword>
<dbReference type="AlphaFoldDB" id="F9UH30"/>
<reference evidence="1 2" key="1">
    <citation type="submission" date="2011-06" db="EMBL/GenBank/DDBJ databases">
        <title>The draft genome of Thiocapsa marina 5811.</title>
        <authorList>
            <consortium name="US DOE Joint Genome Institute (JGI-PGF)"/>
            <person name="Lucas S."/>
            <person name="Han J."/>
            <person name="Cheng J.-F."/>
            <person name="Goodwin L."/>
            <person name="Pitluck S."/>
            <person name="Peters L."/>
            <person name="Land M.L."/>
            <person name="Hauser L."/>
            <person name="Vogl K."/>
            <person name="Liu Z."/>
            <person name="Imhoff J."/>
            <person name="Thiel V."/>
            <person name="Frigaard N.-U."/>
            <person name="Bryant D."/>
            <person name="Woyke T.J."/>
        </authorList>
    </citation>
    <scope>NUCLEOTIDE SEQUENCE [LARGE SCALE GENOMIC DNA]</scope>
    <source>
        <strain evidence="1 2">5811</strain>
    </source>
</reference>
<dbReference type="EMBL" id="AFWV01000017">
    <property type="protein sequence ID" value="EGV16434.1"/>
    <property type="molecule type" value="Genomic_DNA"/>
</dbReference>
<dbReference type="Proteomes" id="UP000005459">
    <property type="component" value="Unassembled WGS sequence"/>
</dbReference>
<evidence type="ECO:0000313" key="2">
    <source>
        <dbReference type="Proteomes" id="UP000005459"/>
    </source>
</evidence>
<dbReference type="InterPro" id="IPR011604">
    <property type="entry name" value="PDDEXK-like_dom_sf"/>
</dbReference>
<dbReference type="Gene3D" id="3.90.320.10">
    <property type="match status" value="1"/>
</dbReference>
<protein>
    <recommendedName>
        <fullName evidence="3">PD-(D/E)XK endonuclease-like domain-containing protein</fullName>
    </recommendedName>
</protein>
<evidence type="ECO:0000313" key="1">
    <source>
        <dbReference type="EMBL" id="EGV16434.1"/>
    </source>
</evidence>
<proteinExistence type="predicted"/>
<accession>F9UH30</accession>
<evidence type="ECO:0008006" key="3">
    <source>
        <dbReference type="Google" id="ProtNLM"/>
    </source>
</evidence>